<dbReference type="EMBL" id="CP009617">
    <property type="protein sequence ID" value="AIW18827.1"/>
    <property type="molecule type" value="Genomic_DNA"/>
</dbReference>
<name>A0A097QK62_9VIBR</name>
<dbReference type="Proteomes" id="UP000030081">
    <property type="component" value="Chromosome 1"/>
</dbReference>
<evidence type="ECO:0000313" key="6">
    <source>
        <dbReference type="Proteomes" id="UP000576645"/>
    </source>
</evidence>
<dbReference type="EMBL" id="VTXP01000005">
    <property type="protein sequence ID" value="NOJ23245.1"/>
    <property type="molecule type" value="Genomic_DNA"/>
</dbReference>
<feature type="chain" id="PRO_5011342983" evidence="1">
    <location>
        <begin position="26"/>
        <end position="168"/>
    </location>
</feature>
<organism evidence="3">
    <name type="scientific">Vibrio coralliilyticus</name>
    <dbReference type="NCBI Taxonomy" id="190893"/>
    <lineage>
        <taxon>Bacteria</taxon>
        <taxon>Pseudomonadati</taxon>
        <taxon>Pseudomonadota</taxon>
        <taxon>Gammaproteobacteria</taxon>
        <taxon>Vibrionales</taxon>
        <taxon>Vibrionaceae</taxon>
        <taxon>Vibrio</taxon>
    </lineage>
</organism>
<keyword evidence="1" id="KW-0732">Signal</keyword>
<evidence type="ECO:0000313" key="4">
    <source>
        <dbReference type="EMBL" id="NOJ23245.1"/>
    </source>
</evidence>
<dbReference type="STRING" id="190893.BA953_01255"/>
<evidence type="ECO:0000313" key="5">
    <source>
        <dbReference type="Proteomes" id="UP000030081"/>
    </source>
</evidence>
<dbReference type="eggNOG" id="ENOG5031N8X">
    <property type="taxonomic scope" value="Bacteria"/>
</dbReference>
<dbReference type="Proteomes" id="UP000576645">
    <property type="component" value="Unassembled WGS sequence"/>
</dbReference>
<dbReference type="KEGG" id="vcy:IX92_07110"/>
<dbReference type="KEGG" id="vct:JV59_31380"/>
<protein>
    <submittedName>
        <fullName evidence="3">Cytolysin secretion protein</fullName>
    </submittedName>
</protein>
<feature type="signal peptide" evidence="1">
    <location>
        <begin position="1"/>
        <end position="25"/>
    </location>
</feature>
<evidence type="ECO:0000313" key="3">
    <source>
        <dbReference type="EMBL" id="KJY77517.1"/>
    </source>
</evidence>
<dbReference type="GeneID" id="93942138"/>
<reference evidence="3" key="2">
    <citation type="journal article" date="2015" name="BMC Genomics">
        <title>Genome mining reveals unlocked bioactive potential of marine Gram-negative bacteria.</title>
        <authorList>
            <person name="Machado H."/>
            <person name="Sonnenschein E.C."/>
            <person name="Melchiorsen J."/>
            <person name="Gram L."/>
        </authorList>
    </citation>
    <scope>NUCLEOTIDE SEQUENCE</scope>
    <source>
        <strain evidence="3">S2052</strain>
    </source>
</reference>
<accession>A0A097QK62</accession>
<dbReference type="OrthoDB" id="5870353at2"/>
<reference evidence="2 5" key="1">
    <citation type="submission" date="2014-10" db="EMBL/GenBank/DDBJ databases">
        <title>The Complete Genome Sequence for the Shellfish Pathogen Vibrio coralliilyticus RE98 Isolated from a Shellfish Hatchery.</title>
        <authorList>
            <person name="Richards G.P."/>
            <person name="Bono J.L."/>
            <person name="Watson M.A."/>
            <person name="Needleman D.S."/>
        </authorList>
    </citation>
    <scope>NUCLEOTIDE SEQUENCE [LARGE SCALE GENOMIC DNA]</scope>
    <source>
        <strain evidence="2 5">RE98</strain>
    </source>
</reference>
<dbReference type="RefSeq" id="WP_006962203.1">
    <property type="nucleotide sequence ID" value="NZ_CP009264.1"/>
</dbReference>
<reference evidence="4 6" key="3">
    <citation type="submission" date="2019-09" db="EMBL/GenBank/DDBJ databases">
        <title>Draft genome sequencing and comparative genomics of hatchery-associated Vibrios.</title>
        <authorList>
            <person name="Kehlet-Delgado H."/>
            <person name="Mueller R.S."/>
        </authorList>
    </citation>
    <scope>NUCLEOTIDE SEQUENCE [LARGE SCALE GENOMIC DNA]</scope>
    <source>
        <strain evidence="4 6">09-121-3</strain>
    </source>
</reference>
<gene>
    <name evidence="4" type="ORF">F0238_10950</name>
    <name evidence="2" type="ORF">IX92_07110</name>
    <name evidence="3" type="ORF">TW71_00335</name>
</gene>
<dbReference type="AlphaFoldDB" id="A0A097QK62"/>
<proteinExistence type="predicted"/>
<dbReference type="EMBL" id="JXXR01000001">
    <property type="protein sequence ID" value="KJY77517.1"/>
    <property type="molecule type" value="Genomic_DNA"/>
</dbReference>
<sequence length="168" mass="17815">MHNNKTKVLGTLTLLSSLFAAHAFADIQILGSESEVSQSITEHYQQSTQFYNGNLAKTDALYINVGTASDDDIALAKSHVVKGDTVVIDLRQVSGEDAKIDLSQSLTGLGSDAPVVVTGMYQGDNIINSIVADVRDENGDPVNNPAAELDSINQSLVHALDRLGFGGE</sequence>
<evidence type="ECO:0000313" key="2">
    <source>
        <dbReference type="EMBL" id="AIW18827.1"/>
    </source>
</evidence>
<evidence type="ECO:0000256" key="1">
    <source>
        <dbReference type="SAM" id="SignalP"/>
    </source>
</evidence>
<keyword evidence="5" id="KW-1185">Reference proteome</keyword>